<accession>A0A6J4LNP2</accession>
<sequence>SNFEEQPTNLQQFLPLFCEYKVIFLGDREFCSLDLGKWLKEKKRVCLFA</sequence>
<organism evidence="1">
    <name type="scientific">uncultured Microcoleus sp</name>
    <dbReference type="NCBI Taxonomy" id="259945"/>
    <lineage>
        <taxon>Bacteria</taxon>
        <taxon>Bacillati</taxon>
        <taxon>Cyanobacteriota</taxon>
        <taxon>Cyanophyceae</taxon>
        <taxon>Oscillatoriophycideae</taxon>
        <taxon>Oscillatoriales</taxon>
        <taxon>Microcoleaceae</taxon>
        <taxon>Microcoleus</taxon>
        <taxon>environmental samples</taxon>
    </lineage>
</organism>
<proteinExistence type="predicted"/>
<dbReference type="EMBL" id="CADCTZ010000376">
    <property type="protein sequence ID" value="CAA9337697.1"/>
    <property type="molecule type" value="Genomic_DNA"/>
</dbReference>
<name>A0A6J4LNP2_9CYAN</name>
<gene>
    <name evidence="1" type="ORF">AVDCRST_MAG84-2206</name>
</gene>
<protein>
    <recommendedName>
        <fullName evidence="2">Mobile element protein</fullName>
    </recommendedName>
</protein>
<reference evidence="1" key="1">
    <citation type="submission" date="2020-02" db="EMBL/GenBank/DDBJ databases">
        <authorList>
            <person name="Meier V. D."/>
        </authorList>
    </citation>
    <scope>NUCLEOTIDE SEQUENCE</scope>
    <source>
        <strain evidence="1">AVDCRST_MAG84</strain>
    </source>
</reference>
<evidence type="ECO:0000313" key="1">
    <source>
        <dbReference type="EMBL" id="CAA9337697.1"/>
    </source>
</evidence>
<evidence type="ECO:0008006" key="2">
    <source>
        <dbReference type="Google" id="ProtNLM"/>
    </source>
</evidence>
<feature type="non-terminal residue" evidence="1">
    <location>
        <position position="1"/>
    </location>
</feature>
<dbReference type="AlphaFoldDB" id="A0A6J4LNP2"/>